<dbReference type="GO" id="GO:0000981">
    <property type="term" value="F:DNA-binding transcription factor activity, RNA polymerase II-specific"/>
    <property type="evidence" value="ECO:0007669"/>
    <property type="project" value="UniProtKB-UniRule"/>
</dbReference>
<evidence type="ECO:0000313" key="15">
    <source>
        <dbReference type="EnsemblPlants" id="Kaladp0031s0028.1.v1.1"/>
    </source>
</evidence>
<evidence type="ECO:0000313" key="16">
    <source>
        <dbReference type="Proteomes" id="UP000594263"/>
    </source>
</evidence>
<dbReference type="GO" id="GO:0045893">
    <property type="term" value="P:positive regulation of DNA-templated transcription"/>
    <property type="evidence" value="ECO:0007669"/>
    <property type="project" value="TreeGrafter"/>
</dbReference>
<dbReference type="GO" id="GO:0043565">
    <property type="term" value="F:sequence-specific DNA binding"/>
    <property type="evidence" value="ECO:0007669"/>
    <property type="project" value="InterPro"/>
</dbReference>
<dbReference type="Pfam" id="PF00046">
    <property type="entry name" value="Homeodomain"/>
    <property type="match status" value="1"/>
</dbReference>
<evidence type="ECO:0000256" key="10">
    <source>
        <dbReference type="RuleBase" id="RU000682"/>
    </source>
</evidence>
<feature type="domain" description="Homeobox" evidence="14">
    <location>
        <begin position="23"/>
        <end position="83"/>
    </location>
</feature>
<evidence type="ECO:0000256" key="6">
    <source>
        <dbReference type="ARBA" id="ARBA00023242"/>
    </source>
</evidence>
<dbReference type="GO" id="GO:0005634">
    <property type="term" value="C:nucleus"/>
    <property type="evidence" value="ECO:0007669"/>
    <property type="project" value="UniProtKB-SubCell"/>
</dbReference>
<evidence type="ECO:0000256" key="3">
    <source>
        <dbReference type="ARBA" id="ARBA00023125"/>
    </source>
</evidence>
<evidence type="ECO:0000256" key="2">
    <source>
        <dbReference type="ARBA" id="ARBA00023015"/>
    </source>
</evidence>
<dbReference type="InterPro" id="IPR003106">
    <property type="entry name" value="Leu_zip_homeo"/>
</dbReference>
<dbReference type="SUPFAM" id="SSF46689">
    <property type="entry name" value="Homeodomain-like"/>
    <property type="match status" value="1"/>
</dbReference>
<evidence type="ECO:0000256" key="13">
    <source>
        <dbReference type="SAM" id="MobiDB-lite"/>
    </source>
</evidence>
<keyword evidence="3 9" id="KW-0238">DNA-binding</keyword>
<accession>A0A7N0TB03</accession>
<evidence type="ECO:0000256" key="7">
    <source>
        <dbReference type="ARBA" id="ARBA00025748"/>
    </source>
</evidence>
<dbReference type="Gramene" id="Kaladp0031s0028.1.v1.1">
    <property type="protein sequence ID" value="Kaladp0031s0028.1.v1.1"/>
    <property type="gene ID" value="Kaladp0031s0028.v1.1"/>
</dbReference>
<evidence type="ECO:0000256" key="9">
    <source>
        <dbReference type="PROSITE-ProRule" id="PRU00108"/>
    </source>
</evidence>
<evidence type="ECO:0000256" key="5">
    <source>
        <dbReference type="ARBA" id="ARBA00023163"/>
    </source>
</evidence>
<dbReference type="PANTHER" id="PTHR24326">
    <property type="entry name" value="HOMEOBOX-LEUCINE ZIPPER PROTEIN"/>
    <property type="match status" value="1"/>
</dbReference>
<keyword evidence="12" id="KW-0175">Coiled coil</keyword>
<keyword evidence="5 11" id="KW-0804">Transcription</keyword>
<evidence type="ECO:0000256" key="1">
    <source>
        <dbReference type="ARBA" id="ARBA00004123"/>
    </source>
</evidence>
<evidence type="ECO:0000256" key="11">
    <source>
        <dbReference type="RuleBase" id="RU369038"/>
    </source>
</evidence>
<evidence type="ECO:0000256" key="4">
    <source>
        <dbReference type="ARBA" id="ARBA00023155"/>
    </source>
</evidence>
<dbReference type="FunFam" id="1.10.10.60:FF:000242">
    <property type="entry name" value="Homeobox-leucine zipper protein HOX13"/>
    <property type="match status" value="1"/>
</dbReference>
<organism evidence="15 16">
    <name type="scientific">Kalanchoe fedtschenkoi</name>
    <name type="common">Lavender scallops</name>
    <name type="synonym">South American air plant</name>
    <dbReference type="NCBI Taxonomy" id="63787"/>
    <lineage>
        <taxon>Eukaryota</taxon>
        <taxon>Viridiplantae</taxon>
        <taxon>Streptophyta</taxon>
        <taxon>Embryophyta</taxon>
        <taxon>Tracheophyta</taxon>
        <taxon>Spermatophyta</taxon>
        <taxon>Magnoliopsida</taxon>
        <taxon>eudicotyledons</taxon>
        <taxon>Gunneridae</taxon>
        <taxon>Pentapetalae</taxon>
        <taxon>Saxifragales</taxon>
        <taxon>Crassulaceae</taxon>
        <taxon>Kalanchoe</taxon>
    </lineage>
</organism>
<feature type="region of interest" description="Disordered" evidence="13">
    <location>
        <begin position="1"/>
        <end position="25"/>
    </location>
</feature>
<comment type="subcellular location">
    <subcellularLocation>
        <location evidence="1 9 10">Nucleus</location>
    </subcellularLocation>
</comment>
<sequence length="200" mass="22896">MEKNNQKLSNSNSETNDHNYCGNNMQDKKKRLTCDQLESLEKSFLEEIKLDPDRKIRLARDLGLQPRQIAVWFQNRRARWKNKQIERLYDALKQEYEVVAREKQKLQDEVVKLQAMLREHGVRNQVSATGYTEVSGEDTIESAAVVVGNSRPQPAAPLLTGPHQIEETNYPQAADQGYTPLPVQPGYWQGGGIHQLPPYP</sequence>
<protein>
    <recommendedName>
        <fullName evidence="11">Homeobox-leucine zipper protein</fullName>
    </recommendedName>
    <alternativeName>
        <fullName evidence="11">HD-ZIP protein</fullName>
    </alternativeName>
    <alternativeName>
        <fullName evidence="11">Homeodomain transcription factor</fullName>
    </alternativeName>
</protein>
<dbReference type="PROSITE" id="PS00027">
    <property type="entry name" value="HOMEOBOX_1"/>
    <property type="match status" value="1"/>
</dbReference>
<keyword evidence="16" id="KW-1185">Reference proteome</keyword>
<dbReference type="SMART" id="SM00389">
    <property type="entry name" value="HOX"/>
    <property type="match status" value="1"/>
</dbReference>
<dbReference type="Proteomes" id="UP000594263">
    <property type="component" value="Unplaced"/>
</dbReference>
<dbReference type="PANTHER" id="PTHR24326:SF591">
    <property type="entry name" value="HOMEOBOX-LEUCINE ZIPPER PROTEIN ATHB-51-RELATED"/>
    <property type="match status" value="1"/>
</dbReference>
<evidence type="ECO:0000259" key="14">
    <source>
        <dbReference type="PROSITE" id="PS50071"/>
    </source>
</evidence>
<dbReference type="InterPro" id="IPR009057">
    <property type="entry name" value="Homeodomain-like_sf"/>
</dbReference>
<keyword evidence="2 11" id="KW-0805">Transcription regulation</keyword>
<dbReference type="AlphaFoldDB" id="A0A7N0TB03"/>
<evidence type="ECO:0000256" key="12">
    <source>
        <dbReference type="SAM" id="Coils"/>
    </source>
</evidence>
<comment type="function">
    <text evidence="8">Probable transcription factor.</text>
</comment>
<reference evidence="15" key="1">
    <citation type="submission" date="2021-01" db="UniProtKB">
        <authorList>
            <consortium name="EnsemblPlants"/>
        </authorList>
    </citation>
    <scope>IDENTIFICATION</scope>
</reference>
<dbReference type="Gene3D" id="1.10.10.60">
    <property type="entry name" value="Homeodomain-like"/>
    <property type="match status" value="1"/>
</dbReference>
<dbReference type="InterPro" id="IPR045224">
    <property type="entry name" value="HDZip_class_I_plant"/>
</dbReference>
<dbReference type="PRINTS" id="PR00031">
    <property type="entry name" value="HTHREPRESSR"/>
</dbReference>
<comment type="similarity">
    <text evidence="7 11">Belongs to the HD-ZIP homeobox family. Class I subfamily.</text>
</comment>
<dbReference type="PROSITE" id="PS50071">
    <property type="entry name" value="HOMEOBOX_2"/>
    <property type="match status" value="1"/>
</dbReference>
<proteinExistence type="inferred from homology"/>
<dbReference type="InterPro" id="IPR001356">
    <property type="entry name" value="HD"/>
</dbReference>
<dbReference type="InterPro" id="IPR000047">
    <property type="entry name" value="HTH_motif"/>
</dbReference>
<keyword evidence="6 9" id="KW-0539">Nucleus</keyword>
<evidence type="ECO:0000256" key="8">
    <source>
        <dbReference type="ARBA" id="ARBA00037260"/>
    </source>
</evidence>
<feature type="coiled-coil region" evidence="12">
    <location>
        <begin position="75"/>
        <end position="123"/>
    </location>
</feature>
<keyword evidence="4 9" id="KW-0371">Homeobox</keyword>
<comment type="function">
    <text evidence="11">Transcription factor.</text>
</comment>
<feature type="DNA-binding region" description="Homeobox" evidence="9">
    <location>
        <begin position="25"/>
        <end position="84"/>
    </location>
</feature>
<dbReference type="EnsemblPlants" id="Kaladp0031s0028.1.v1.1">
    <property type="protein sequence ID" value="Kaladp0031s0028.1.v1.1"/>
    <property type="gene ID" value="Kaladp0031s0028.v1.1"/>
</dbReference>
<dbReference type="InterPro" id="IPR017970">
    <property type="entry name" value="Homeobox_CS"/>
</dbReference>
<name>A0A7N0TB03_KALFE</name>
<dbReference type="Pfam" id="PF02183">
    <property type="entry name" value="HALZ"/>
    <property type="match status" value="1"/>
</dbReference>
<feature type="compositionally biased region" description="Polar residues" evidence="13">
    <location>
        <begin position="1"/>
        <end position="14"/>
    </location>
</feature>
<dbReference type="CDD" id="cd00086">
    <property type="entry name" value="homeodomain"/>
    <property type="match status" value="1"/>
</dbReference>